<dbReference type="AlphaFoldDB" id="A0A9W9IRG5"/>
<dbReference type="EMBL" id="JAPQKQ010000009">
    <property type="protein sequence ID" value="KAJ5181710.1"/>
    <property type="molecule type" value="Genomic_DNA"/>
</dbReference>
<keyword evidence="2" id="KW-1185">Reference proteome</keyword>
<dbReference type="Proteomes" id="UP001150942">
    <property type="component" value="Unassembled WGS sequence"/>
</dbReference>
<accession>A0A9W9IRG5</accession>
<reference evidence="1" key="2">
    <citation type="journal article" date="2023" name="IMA Fungus">
        <title>Comparative genomic study of the Penicillium genus elucidates a diverse pangenome and 15 lateral gene transfer events.</title>
        <authorList>
            <person name="Petersen C."/>
            <person name="Sorensen T."/>
            <person name="Nielsen M.R."/>
            <person name="Sondergaard T.E."/>
            <person name="Sorensen J.L."/>
            <person name="Fitzpatrick D.A."/>
            <person name="Frisvad J.C."/>
            <person name="Nielsen K.L."/>
        </authorList>
    </citation>
    <scope>NUCLEOTIDE SEQUENCE</scope>
    <source>
        <strain evidence="1">IBT 20477</strain>
    </source>
</reference>
<proteinExistence type="predicted"/>
<sequence>MSIGRYRGNPALRLIWYRSVRSITTRGKKSTIFYGSAIAIASDLNSRAIESDQNPFILYDSFKYNSCLKGTLANGFKQSQQPSLAILAAAARRQSRFITNLREHNRQLVFGTIYIVSVRPGG</sequence>
<protein>
    <submittedName>
        <fullName evidence="1">Uncharacterized protein</fullName>
    </submittedName>
</protein>
<reference evidence="1" key="1">
    <citation type="submission" date="2022-11" db="EMBL/GenBank/DDBJ databases">
        <authorList>
            <person name="Petersen C."/>
        </authorList>
    </citation>
    <scope>NUCLEOTIDE SEQUENCE</scope>
    <source>
        <strain evidence="1">IBT 20477</strain>
    </source>
</reference>
<gene>
    <name evidence="1" type="ORF">N7449_011857</name>
</gene>
<evidence type="ECO:0000313" key="1">
    <source>
        <dbReference type="EMBL" id="KAJ5181710.1"/>
    </source>
</evidence>
<organism evidence="1 2">
    <name type="scientific">Penicillium cf. viridicatum</name>
    <dbReference type="NCBI Taxonomy" id="2972119"/>
    <lineage>
        <taxon>Eukaryota</taxon>
        <taxon>Fungi</taxon>
        <taxon>Dikarya</taxon>
        <taxon>Ascomycota</taxon>
        <taxon>Pezizomycotina</taxon>
        <taxon>Eurotiomycetes</taxon>
        <taxon>Eurotiomycetidae</taxon>
        <taxon>Eurotiales</taxon>
        <taxon>Aspergillaceae</taxon>
        <taxon>Penicillium</taxon>
    </lineage>
</organism>
<evidence type="ECO:0000313" key="2">
    <source>
        <dbReference type="Proteomes" id="UP001150942"/>
    </source>
</evidence>
<name>A0A9W9IRG5_9EURO</name>
<comment type="caution">
    <text evidence="1">The sequence shown here is derived from an EMBL/GenBank/DDBJ whole genome shotgun (WGS) entry which is preliminary data.</text>
</comment>